<keyword evidence="11" id="KW-1185">Reference proteome</keyword>
<evidence type="ECO:0000256" key="4">
    <source>
        <dbReference type="ARBA" id="ARBA00022741"/>
    </source>
</evidence>
<accession>A0A6A5WYM7</accession>
<proteinExistence type="predicted"/>
<protein>
    <recommendedName>
        <fullName evidence="1">non-specific serine/threonine protein kinase</fullName>
        <ecNumber evidence="1">2.7.11.1</ecNumber>
    </recommendedName>
</protein>
<evidence type="ECO:0000256" key="8">
    <source>
        <dbReference type="ARBA" id="ARBA00048679"/>
    </source>
</evidence>
<evidence type="ECO:0000313" key="11">
    <source>
        <dbReference type="Proteomes" id="UP000799779"/>
    </source>
</evidence>
<dbReference type="AlphaFoldDB" id="A0A6A5WYM7"/>
<evidence type="ECO:0000256" key="1">
    <source>
        <dbReference type="ARBA" id="ARBA00012513"/>
    </source>
</evidence>
<keyword evidence="3" id="KW-0808">Transferase</keyword>
<dbReference type="Gene3D" id="1.10.510.10">
    <property type="entry name" value="Transferase(Phosphotransferase) domain 1"/>
    <property type="match status" value="1"/>
</dbReference>
<dbReference type="InterPro" id="IPR008271">
    <property type="entry name" value="Ser/Thr_kinase_AS"/>
</dbReference>
<dbReference type="PANTHER" id="PTHR43671">
    <property type="entry name" value="SERINE/THREONINE-PROTEIN KINASE NEK"/>
    <property type="match status" value="1"/>
</dbReference>
<dbReference type="Proteomes" id="UP000799779">
    <property type="component" value="Unassembled WGS sequence"/>
</dbReference>
<keyword evidence="4" id="KW-0547">Nucleotide-binding</keyword>
<dbReference type="EMBL" id="ML977560">
    <property type="protein sequence ID" value="KAF2006258.1"/>
    <property type="molecule type" value="Genomic_DNA"/>
</dbReference>
<dbReference type="PROSITE" id="PS00108">
    <property type="entry name" value="PROTEIN_KINASE_ST"/>
    <property type="match status" value="1"/>
</dbReference>
<comment type="catalytic activity">
    <reaction evidence="8">
        <text>L-seryl-[protein] + ATP = O-phospho-L-seryl-[protein] + ADP + H(+)</text>
        <dbReference type="Rhea" id="RHEA:17989"/>
        <dbReference type="Rhea" id="RHEA-COMP:9863"/>
        <dbReference type="Rhea" id="RHEA-COMP:11604"/>
        <dbReference type="ChEBI" id="CHEBI:15378"/>
        <dbReference type="ChEBI" id="CHEBI:29999"/>
        <dbReference type="ChEBI" id="CHEBI:30616"/>
        <dbReference type="ChEBI" id="CHEBI:83421"/>
        <dbReference type="ChEBI" id="CHEBI:456216"/>
        <dbReference type="EC" id="2.7.11.1"/>
    </reaction>
</comment>
<gene>
    <name evidence="10" type="ORF">P154DRAFT_406369</name>
</gene>
<keyword evidence="6" id="KW-0067">ATP-binding</keyword>
<dbReference type="OrthoDB" id="310217at2759"/>
<dbReference type="GO" id="GO:0005524">
    <property type="term" value="F:ATP binding"/>
    <property type="evidence" value="ECO:0007669"/>
    <property type="project" value="UniProtKB-KW"/>
</dbReference>
<dbReference type="PANTHER" id="PTHR43671:SF98">
    <property type="entry name" value="SERINE_THREONINE-PROTEIN KINASE NEK11"/>
    <property type="match status" value="1"/>
</dbReference>
<dbReference type="InterPro" id="IPR000719">
    <property type="entry name" value="Prot_kinase_dom"/>
</dbReference>
<dbReference type="InterPro" id="IPR011009">
    <property type="entry name" value="Kinase-like_dom_sf"/>
</dbReference>
<evidence type="ECO:0000259" key="9">
    <source>
        <dbReference type="PROSITE" id="PS50011"/>
    </source>
</evidence>
<dbReference type="EC" id="2.7.11.1" evidence="1"/>
<feature type="non-terminal residue" evidence="10">
    <location>
        <position position="1"/>
    </location>
</feature>
<sequence>AGGMNGGIDLVIHRATDRLCIEKHSTQKDVVTGYARNEIECLRQVGHHPHINTLVDCWIDYEEQKASIYLEYCVYGSLAKRIRRHIKGNRRFNEVIIWNWWYQLTDALSYCHHGPDPENQTDWNWILHLDIKPDNIFLFSEEGENRTTREAIVQLGDFGLAITKETTDRGIVSPEKGPLGHTPGWMAPEYYRPKGQPKYSAKSDIWTLAAVIVCVCRLTERLDPHFNRNNPAGSQYSPELNQILSQCLAHNPNERPDSFRLRDMLHREYV</sequence>
<keyword evidence="2" id="KW-0723">Serine/threonine-protein kinase</keyword>
<evidence type="ECO:0000256" key="2">
    <source>
        <dbReference type="ARBA" id="ARBA00022527"/>
    </source>
</evidence>
<dbReference type="PROSITE" id="PS50011">
    <property type="entry name" value="PROTEIN_KINASE_DOM"/>
    <property type="match status" value="1"/>
</dbReference>
<evidence type="ECO:0000313" key="10">
    <source>
        <dbReference type="EMBL" id="KAF2006258.1"/>
    </source>
</evidence>
<reference evidence="10" key="1">
    <citation type="journal article" date="2020" name="Stud. Mycol.">
        <title>101 Dothideomycetes genomes: a test case for predicting lifestyles and emergence of pathogens.</title>
        <authorList>
            <person name="Haridas S."/>
            <person name="Albert R."/>
            <person name="Binder M."/>
            <person name="Bloem J."/>
            <person name="Labutti K."/>
            <person name="Salamov A."/>
            <person name="Andreopoulos B."/>
            <person name="Baker S."/>
            <person name="Barry K."/>
            <person name="Bills G."/>
            <person name="Bluhm B."/>
            <person name="Cannon C."/>
            <person name="Castanera R."/>
            <person name="Culley D."/>
            <person name="Daum C."/>
            <person name="Ezra D."/>
            <person name="Gonzalez J."/>
            <person name="Henrissat B."/>
            <person name="Kuo A."/>
            <person name="Liang C."/>
            <person name="Lipzen A."/>
            <person name="Lutzoni F."/>
            <person name="Magnuson J."/>
            <person name="Mondo S."/>
            <person name="Nolan M."/>
            <person name="Ohm R."/>
            <person name="Pangilinan J."/>
            <person name="Park H.-J."/>
            <person name="Ramirez L."/>
            <person name="Alfaro M."/>
            <person name="Sun H."/>
            <person name="Tritt A."/>
            <person name="Yoshinaga Y."/>
            <person name="Zwiers L.-H."/>
            <person name="Turgeon B."/>
            <person name="Goodwin S."/>
            <person name="Spatafora J."/>
            <person name="Crous P."/>
            <person name="Grigoriev I."/>
        </authorList>
    </citation>
    <scope>NUCLEOTIDE SEQUENCE</scope>
    <source>
        <strain evidence="10">CBS 123094</strain>
    </source>
</reference>
<feature type="non-terminal residue" evidence="10">
    <location>
        <position position="270"/>
    </location>
</feature>
<evidence type="ECO:0000256" key="5">
    <source>
        <dbReference type="ARBA" id="ARBA00022777"/>
    </source>
</evidence>
<dbReference type="GO" id="GO:0004674">
    <property type="term" value="F:protein serine/threonine kinase activity"/>
    <property type="evidence" value="ECO:0007669"/>
    <property type="project" value="UniProtKB-KW"/>
</dbReference>
<dbReference type="Pfam" id="PF00069">
    <property type="entry name" value="Pkinase"/>
    <property type="match status" value="1"/>
</dbReference>
<comment type="catalytic activity">
    <reaction evidence="7">
        <text>L-threonyl-[protein] + ATP = O-phospho-L-threonyl-[protein] + ADP + H(+)</text>
        <dbReference type="Rhea" id="RHEA:46608"/>
        <dbReference type="Rhea" id="RHEA-COMP:11060"/>
        <dbReference type="Rhea" id="RHEA-COMP:11605"/>
        <dbReference type="ChEBI" id="CHEBI:15378"/>
        <dbReference type="ChEBI" id="CHEBI:30013"/>
        <dbReference type="ChEBI" id="CHEBI:30616"/>
        <dbReference type="ChEBI" id="CHEBI:61977"/>
        <dbReference type="ChEBI" id="CHEBI:456216"/>
        <dbReference type="EC" id="2.7.11.1"/>
    </reaction>
</comment>
<evidence type="ECO:0000256" key="3">
    <source>
        <dbReference type="ARBA" id="ARBA00022679"/>
    </source>
</evidence>
<name>A0A6A5WYM7_9PLEO</name>
<evidence type="ECO:0000256" key="7">
    <source>
        <dbReference type="ARBA" id="ARBA00047899"/>
    </source>
</evidence>
<dbReference type="SMART" id="SM00220">
    <property type="entry name" value="S_TKc"/>
    <property type="match status" value="1"/>
</dbReference>
<evidence type="ECO:0000256" key="6">
    <source>
        <dbReference type="ARBA" id="ARBA00022840"/>
    </source>
</evidence>
<feature type="domain" description="Protein kinase" evidence="9">
    <location>
        <begin position="1"/>
        <end position="269"/>
    </location>
</feature>
<dbReference type="SUPFAM" id="SSF56112">
    <property type="entry name" value="Protein kinase-like (PK-like)"/>
    <property type="match status" value="1"/>
</dbReference>
<organism evidence="10 11">
    <name type="scientific">Amniculicola lignicola CBS 123094</name>
    <dbReference type="NCBI Taxonomy" id="1392246"/>
    <lineage>
        <taxon>Eukaryota</taxon>
        <taxon>Fungi</taxon>
        <taxon>Dikarya</taxon>
        <taxon>Ascomycota</taxon>
        <taxon>Pezizomycotina</taxon>
        <taxon>Dothideomycetes</taxon>
        <taxon>Pleosporomycetidae</taxon>
        <taxon>Pleosporales</taxon>
        <taxon>Amniculicolaceae</taxon>
        <taxon>Amniculicola</taxon>
    </lineage>
</organism>
<keyword evidence="5 10" id="KW-0418">Kinase</keyword>
<dbReference type="InterPro" id="IPR050660">
    <property type="entry name" value="NEK_Ser/Thr_kinase"/>
</dbReference>